<dbReference type="EMBL" id="JANUGU010000008">
    <property type="protein sequence ID" value="MCS0660384.1"/>
    <property type="molecule type" value="Genomic_DNA"/>
</dbReference>
<feature type="chain" id="PRO_5046353441" evidence="6">
    <location>
        <begin position="25"/>
        <end position="186"/>
    </location>
</feature>
<evidence type="ECO:0000256" key="3">
    <source>
        <dbReference type="ARBA" id="ARBA00022729"/>
    </source>
</evidence>
<dbReference type="PANTHER" id="PTHR38102:SF1">
    <property type="entry name" value="PERIPLASMIC CHAPERONE SPY"/>
    <property type="match status" value="1"/>
</dbReference>
<dbReference type="RefSeq" id="WP_258813575.1">
    <property type="nucleotide sequence ID" value="NZ_JANUGU010000008.1"/>
</dbReference>
<evidence type="ECO:0000256" key="5">
    <source>
        <dbReference type="SAM" id="MobiDB-lite"/>
    </source>
</evidence>
<reference evidence="7 8" key="1">
    <citation type="submission" date="2022-08" db="EMBL/GenBank/DDBJ databases">
        <title>Reclassification of Massilia species as members of the genera Telluria, Duganella, Pseudoduganella, Mokoshia gen. nov. and Zemynaea gen. nov. using orthogonal and non-orthogonal genome-based approaches.</title>
        <authorList>
            <person name="Bowman J.P."/>
        </authorList>
    </citation>
    <scope>NUCLEOTIDE SEQUENCE [LARGE SCALE GENOMIC DNA]</scope>
    <source>
        <strain evidence="7 8">JCM 31606</strain>
    </source>
</reference>
<dbReference type="Pfam" id="PF13801">
    <property type="entry name" value="Metal_resist"/>
    <property type="match status" value="1"/>
</dbReference>
<dbReference type="InterPro" id="IPR025961">
    <property type="entry name" value="Metal_resist"/>
</dbReference>
<accession>A0ABT2D2C7</accession>
<evidence type="ECO:0000256" key="2">
    <source>
        <dbReference type="ARBA" id="ARBA00008441"/>
    </source>
</evidence>
<evidence type="ECO:0000313" key="7">
    <source>
        <dbReference type="EMBL" id="MCS0660384.1"/>
    </source>
</evidence>
<comment type="subcellular location">
    <subcellularLocation>
        <location evidence="1">Periplasm</location>
    </subcellularLocation>
</comment>
<protein>
    <submittedName>
        <fullName evidence="7">Spy/CpxP family protein refolding chaperone</fullName>
    </submittedName>
</protein>
<comment type="caution">
    <text evidence="7">The sequence shown here is derived from an EMBL/GenBank/DDBJ whole genome shotgun (WGS) entry which is preliminary data.</text>
</comment>
<gene>
    <name evidence="7" type="ORF">NX778_20110</name>
</gene>
<keyword evidence="4" id="KW-0574">Periplasm</keyword>
<sequence>MHTFSRTIRRSALVLALLPALALAQRGPMRDGGHPPFGQFGCGMAGGPGMASHPGMGHGMGHGGMLARLQLDEAQQDKLFALRHDMEPQQRTLHKQAMKAHKALAELGRSGQFSDAQAKPLADSLAQAEAGLALMRARFESQVFAILTPEQRQRLAQPCGMPMERGARGPRGGARAGERAPKPDAH</sequence>
<keyword evidence="3 6" id="KW-0732">Signal</keyword>
<dbReference type="Gene3D" id="1.20.120.1490">
    <property type="match status" value="1"/>
</dbReference>
<dbReference type="CDD" id="cd09916">
    <property type="entry name" value="CpxP_like"/>
    <property type="match status" value="1"/>
</dbReference>
<dbReference type="PANTHER" id="PTHR38102">
    <property type="entry name" value="PERIPLASMIC CHAPERONE SPY"/>
    <property type="match status" value="1"/>
</dbReference>
<comment type="similarity">
    <text evidence="2">Belongs to the CpxP/Spy family.</text>
</comment>
<evidence type="ECO:0000256" key="1">
    <source>
        <dbReference type="ARBA" id="ARBA00004418"/>
    </source>
</evidence>
<feature type="compositionally biased region" description="Basic and acidic residues" evidence="5">
    <location>
        <begin position="176"/>
        <end position="186"/>
    </location>
</feature>
<evidence type="ECO:0000313" key="8">
    <source>
        <dbReference type="Proteomes" id="UP001204621"/>
    </source>
</evidence>
<evidence type="ECO:0000256" key="4">
    <source>
        <dbReference type="ARBA" id="ARBA00022764"/>
    </source>
</evidence>
<dbReference type="InterPro" id="IPR012899">
    <property type="entry name" value="LTXXQ"/>
</dbReference>
<feature type="signal peptide" evidence="6">
    <location>
        <begin position="1"/>
        <end position="24"/>
    </location>
</feature>
<dbReference type="Proteomes" id="UP001204621">
    <property type="component" value="Unassembled WGS sequence"/>
</dbReference>
<proteinExistence type="inferred from homology"/>
<name>A0ABT2D2C7_9BURK</name>
<evidence type="ECO:0000256" key="6">
    <source>
        <dbReference type="SAM" id="SignalP"/>
    </source>
</evidence>
<keyword evidence="8" id="KW-1185">Reference proteome</keyword>
<dbReference type="InterPro" id="IPR052211">
    <property type="entry name" value="Cpx_auxiliary_protein"/>
</dbReference>
<feature type="region of interest" description="Disordered" evidence="5">
    <location>
        <begin position="160"/>
        <end position="186"/>
    </location>
</feature>
<organism evidence="7 8">
    <name type="scientific">Massilia terrae</name>
    <dbReference type="NCBI Taxonomy" id="1811224"/>
    <lineage>
        <taxon>Bacteria</taxon>
        <taxon>Pseudomonadati</taxon>
        <taxon>Pseudomonadota</taxon>
        <taxon>Betaproteobacteria</taxon>
        <taxon>Burkholderiales</taxon>
        <taxon>Oxalobacteraceae</taxon>
        <taxon>Telluria group</taxon>
        <taxon>Massilia</taxon>
    </lineage>
</organism>